<sequence length="129" mass="14702">MALATYKQVETTTFTDKGWILLKLYEGLLESVRMATKAILAGNMAEKGRHLTKAIAIVGELNAALDRNLQEELVANLEGLYLFIQQELTWANLKNEVSHLKNVEKVLNILYEAWKEAVKQERKAEKENE</sequence>
<evidence type="ECO:0000313" key="8">
    <source>
        <dbReference type="Proteomes" id="UP000502179"/>
    </source>
</evidence>
<dbReference type="SUPFAM" id="SSF101116">
    <property type="entry name" value="Flagellar export chaperone FliS"/>
    <property type="match status" value="1"/>
</dbReference>
<dbReference type="Gene3D" id="1.20.120.340">
    <property type="entry name" value="Flagellar protein FliS"/>
    <property type="match status" value="1"/>
</dbReference>
<evidence type="ECO:0000313" key="7">
    <source>
        <dbReference type="EMBL" id="QIJ70765.1"/>
    </source>
</evidence>
<accession>A0A6G7PSW3</accession>
<dbReference type="Proteomes" id="UP000502179">
    <property type="component" value="Chromosome"/>
</dbReference>
<dbReference type="InterPro" id="IPR003713">
    <property type="entry name" value="FliS"/>
</dbReference>
<keyword evidence="7" id="KW-0282">Flagellum</keyword>
<keyword evidence="7" id="KW-0969">Cilium</keyword>
<evidence type="ECO:0000256" key="2">
    <source>
        <dbReference type="ARBA" id="ARBA00008787"/>
    </source>
</evidence>
<dbReference type="InterPro" id="IPR036584">
    <property type="entry name" value="FliS_sf"/>
</dbReference>
<reference evidence="7 8" key="1">
    <citation type="submission" date="2020-02" db="EMBL/GenBank/DDBJ databases">
        <title>Genome analysis of Thermosulfuriphilus ammonigenes ST65T, an anaerobic thermophilic chemolithoautotrophic bacterium isolated from a deep-sea hydrothermal vent.</title>
        <authorList>
            <person name="Slobodkina G."/>
            <person name="Allioux M."/>
            <person name="Merkel A."/>
            <person name="Alain K."/>
            <person name="Jebbar M."/>
            <person name="Slobodkin A."/>
        </authorList>
    </citation>
    <scope>NUCLEOTIDE SEQUENCE [LARGE SCALE GENOMIC DNA]</scope>
    <source>
        <strain evidence="7 8">ST65</strain>
    </source>
</reference>
<dbReference type="GO" id="GO:0005829">
    <property type="term" value="C:cytosol"/>
    <property type="evidence" value="ECO:0007669"/>
    <property type="project" value="UniProtKB-SubCell"/>
</dbReference>
<organism evidence="7 8">
    <name type="scientific">Thermosulfuriphilus ammonigenes</name>
    <dbReference type="NCBI Taxonomy" id="1936021"/>
    <lineage>
        <taxon>Bacteria</taxon>
        <taxon>Pseudomonadati</taxon>
        <taxon>Thermodesulfobacteriota</taxon>
        <taxon>Thermodesulfobacteria</taxon>
        <taxon>Thermodesulfobacteriales</taxon>
        <taxon>Thermodesulfobacteriaceae</taxon>
        <taxon>Thermosulfuriphilus</taxon>
    </lineage>
</organism>
<dbReference type="PANTHER" id="PTHR34773">
    <property type="entry name" value="FLAGELLAR SECRETION CHAPERONE FLIS"/>
    <property type="match status" value="1"/>
</dbReference>
<keyword evidence="5" id="KW-0143">Chaperone</keyword>
<keyword evidence="7" id="KW-0966">Cell projection</keyword>
<comment type="subcellular location">
    <subcellularLocation>
        <location evidence="1 6">Cytoplasm</location>
        <location evidence="1 6">Cytosol</location>
    </subcellularLocation>
</comment>
<dbReference type="AlphaFoldDB" id="A0A6G7PSW3"/>
<dbReference type="PIRSF" id="PIRSF039090">
    <property type="entry name" value="Flis"/>
    <property type="match status" value="1"/>
</dbReference>
<keyword evidence="4 6" id="KW-1005">Bacterial flagellum biogenesis</keyword>
<evidence type="ECO:0000256" key="5">
    <source>
        <dbReference type="ARBA" id="ARBA00023186"/>
    </source>
</evidence>
<evidence type="ECO:0000256" key="1">
    <source>
        <dbReference type="ARBA" id="ARBA00004514"/>
    </source>
</evidence>
<dbReference type="PANTHER" id="PTHR34773:SF1">
    <property type="entry name" value="FLAGELLAR SECRETION CHAPERONE FLIS"/>
    <property type="match status" value="1"/>
</dbReference>
<evidence type="ECO:0000256" key="4">
    <source>
        <dbReference type="ARBA" id="ARBA00022795"/>
    </source>
</evidence>
<dbReference type="EMBL" id="CP048877">
    <property type="protein sequence ID" value="QIJ70765.1"/>
    <property type="molecule type" value="Genomic_DNA"/>
</dbReference>
<keyword evidence="3 6" id="KW-0963">Cytoplasm</keyword>
<dbReference type="GO" id="GO:0071973">
    <property type="term" value="P:bacterial-type flagellum-dependent cell motility"/>
    <property type="evidence" value="ECO:0007669"/>
    <property type="project" value="TreeGrafter"/>
</dbReference>
<evidence type="ECO:0000256" key="6">
    <source>
        <dbReference type="PIRNR" id="PIRNR039090"/>
    </source>
</evidence>
<name>A0A6G7PSW3_9BACT</name>
<dbReference type="CDD" id="cd16098">
    <property type="entry name" value="FliS"/>
    <property type="match status" value="1"/>
</dbReference>
<protein>
    <recommendedName>
        <fullName evidence="6">Flagellar secretion chaperone FliS</fullName>
    </recommendedName>
</protein>
<gene>
    <name evidence="7" type="primary">fliS</name>
    <name evidence="7" type="ORF">G4V39_00105</name>
</gene>
<evidence type="ECO:0000256" key="3">
    <source>
        <dbReference type="ARBA" id="ARBA00022490"/>
    </source>
</evidence>
<comment type="similarity">
    <text evidence="2 6">Belongs to the FliS family.</text>
</comment>
<keyword evidence="8" id="KW-1185">Reference proteome</keyword>
<dbReference type="NCBIfam" id="TIGR00208">
    <property type="entry name" value="fliS"/>
    <property type="match status" value="1"/>
</dbReference>
<dbReference type="GO" id="GO:0044780">
    <property type="term" value="P:bacterial-type flagellum assembly"/>
    <property type="evidence" value="ECO:0007669"/>
    <property type="project" value="InterPro"/>
</dbReference>
<proteinExistence type="inferred from homology"/>
<dbReference type="KEGG" id="tav:G4V39_00105"/>
<dbReference type="Pfam" id="PF02561">
    <property type="entry name" value="FliS"/>
    <property type="match status" value="1"/>
</dbReference>